<name>A0A5N5T5T7_9CRUS</name>
<feature type="domain" description="C2H2-type" evidence="8">
    <location>
        <begin position="491"/>
        <end position="518"/>
    </location>
</feature>
<evidence type="ECO:0000313" key="10">
    <source>
        <dbReference type="Proteomes" id="UP000326759"/>
    </source>
</evidence>
<dbReference type="SMART" id="SM00355">
    <property type="entry name" value="ZnF_C2H2"/>
    <property type="match status" value="8"/>
</dbReference>
<dbReference type="Gene3D" id="3.30.160.60">
    <property type="entry name" value="Classic Zinc Finger"/>
    <property type="match status" value="5"/>
</dbReference>
<reference evidence="9 10" key="1">
    <citation type="journal article" date="2019" name="PLoS Biol.">
        <title>Sex chromosomes control vertical transmission of feminizing Wolbachia symbionts in an isopod.</title>
        <authorList>
            <person name="Becking T."/>
            <person name="Chebbi M.A."/>
            <person name="Giraud I."/>
            <person name="Moumen B."/>
            <person name="Laverre T."/>
            <person name="Caubet Y."/>
            <person name="Peccoud J."/>
            <person name="Gilbert C."/>
            <person name="Cordaux R."/>
        </authorList>
    </citation>
    <scope>NUCLEOTIDE SEQUENCE [LARGE SCALE GENOMIC DNA]</scope>
    <source>
        <strain evidence="9">ANa2</strain>
        <tissue evidence="9">Whole body excluding digestive tract and cuticle</tissue>
    </source>
</reference>
<keyword evidence="4 7" id="KW-0863">Zinc-finger</keyword>
<keyword evidence="2" id="KW-0479">Metal-binding</keyword>
<evidence type="ECO:0000256" key="2">
    <source>
        <dbReference type="ARBA" id="ARBA00022723"/>
    </source>
</evidence>
<evidence type="ECO:0000256" key="1">
    <source>
        <dbReference type="ARBA" id="ARBA00004123"/>
    </source>
</evidence>
<dbReference type="GO" id="GO:0000981">
    <property type="term" value="F:DNA-binding transcription factor activity, RNA polymerase II-specific"/>
    <property type="evidence" value="ECO:0007669"/>
    <property type="project" value="TreeGrafter"/>
</dbReference>
<dbReference type="PANTHER" id="PTHR24394">
    <property type="entry name" value="ZINC FINGER PROTEIN"/>
    <property type="match status" value="1"/>
</dbReference>
<keyword evidence="10" id="KW-1185">Reference proteome</keyword>
<keyword evidence="5" id="KW-0862">Zinc</keyword>
<feature type="domain" description="C2H2-type" evidence="8">
    <location>
        <begin position="463"/>
        <end position="490"/>
    </location>
</feature>
<keyword evidence="3" id="KW-0677">Repeat</keyword>
<evidence type="ECO:0000256" key="7">
    <source>
        <dbReference type="PROSITE-ProRule" id="PRU00042"/>
    </source>
</evidence>
<dbReference type="PANTHER" id="PTHR24394:SF44">
    <property type="entry name" value="ZINC FINGER PROTEIN 271-LIKE"/>
    <property type="match status" value="1"/>
</dbReference>
<dbReference type="SUPFAM" id="SSF57667">
    <property type="entry name" value="beta-beta-alpha zinc fingers"/>
    <property type="match status" value="2"/>
</dbReference>
<dbReference type="PROSITE" id="PS50157">
    <property type="entry name" value="ZINC_FINGER_C2H2_2"/>
    <property type="match status" value="5"/>
</dbReference>
<sequence>MRYLRKKDIGVKGKTSYDGPNKNKVGSLCLNDVNSNSVISQENTVDSNSSLQLSTALTQDLVEGRITLAEFNEKEGQYPAEAEIQVSESPQSHATSFILSNSSILPAGSKILLQGSNDGSSHQSINGIFIQPGMIFESYEYQTNSESGEYIIQGPQTYIQDKENGIEKIQVVSTKSNSFLDQSNVANSAPLFLKEELGNEEGKSCKTYRLIAAHSSSVASENNLSKSKAVEFPTIYCSTNDLKSTSNSKERIEFQVMKEEQMPKTVLHQTKVVEQFKDVLTHSITEEDKVTFVRDVVEEVSAAEKEDLLFTVENETNRQEHYKDHNNKICSVCNLTFSSQSLLIDHVKNVHNVDAKERLEKQFLEAPEKNLWQCPKKSESVHRSKPRLKIISNENADTLMNSIDSSSKSDENVELYHQRKQETGRSYGMKTDLPNRCSTCGKGFKKPSDLVRHIRTHTGEKPFACKLCCKKFAVKSTLDVHLRTHTGKKEHKCNTCNIFYSSKGSLKIHMRLHTGSKPLQCYHCGLRFRTSGHRKTHMMKHGIIANTKDTGLIKKFKQEDSNESSGDVGEHSEMAEIVGGQTEAILPTTLDVSDDLEACNSVMVNLDGTVTLQLSGMNFNGLDASSLLSLHAVGLEDANLDPLQYGNTVSLEFPSEVIDERGETALQNVVMVQRENFVNNEGSKSIRDERRDLNITEQDQALISLEENLAAREDVDASSNHSSEYSQVLTTYLPVNSEIKCPFCSKLFSKPSECQEHIQNLHSGIVKAEYIPVEMSYSPDPLALSLKQSLGSQRKITFKDKMYNFSSDKDYDFSRDTVPNLSFKCLICKEIFVSQSSYHQHLSTEHRCSELYKNSNQFCNEEYSRKEDLLSHQHHHQQQSGVILSHPGVIFKNSTKSNIIKNSSDKSMTLPTASSSRSGIEEEIDPLMIRDIFLPHLNF</sequence>
<dbReference type="InterPro" id="IPR036236">
    <property type="entry name" value="Znf_C2H2_sf"/>
</dbReference>
<dbReference type="AlphaFoldDB" id="A0A5N5T5T7"/>
<accession>A0A5N5T5T7</accession>
<dbReference type="OrthoDB" id="6077919at2759"/>
<dbReference type="FunFam" id="3.30.160.60:FF:002343">
    <property type="entry name" value="Zinc finger protein 33A"/>
    <property type="match status" value="1"/>
</dbReference>
<proteinExistence type="predicted"/>
<protein>
    <submittedName>
        <fullName evidence="9">Protein glass</fullName>
    </submittedName>
</protein>
<evidence type="ECO:0000259" key="8">
    <source>
        <dbReference type="PROSITE" id="PS50157"/>
    </source>
</evidence>
<evidence type="ECO:0000256" key="6">
    <source>
        <dbReference type="ARBA" id="ARBA00023242"/>
    </source>
</evidence>
<dbReference type="InterPro" id="IPR013087">
    <property type="entry name" value="Znf_C2H2_type"/>
</dbReference>
<keyword evidence="6" id="KW-0539">Nucleus</keyword>
<evidence type="ECO:0000256" key="3">
    <source>
        <dbReference type="ARBA" id="ARBA00022737"/>
    </source>
</evidence>
<evidence type="ECO:0000256" key="4">
    <source>
        <dbReference type="ARBA" id="ARBA00022771"/>
    </source>
</evidence>
<feature type="domain" description="C2H2-type" evidence="8">
    <location>
        <begin position="328"/>
        <end position="356"/>
    </location>
</feature>
<evidence type="ECO:0000256" key="5">
    <source>
        <dbReference type="ARBA" id="ARBA00022833"/>
    </source>
</evidence>
<comment type="subcellular location">
    <subcellularLocation>
        <location evidence="1">Nucleus</location>
    </subcellularLocation>
</comment>
<comment type="caution">
    <text evidence="9">The sequence shown here is derived from an EMBL/GenBank/DDBJ whole genome shotgun (WGS) entry which is preliminary data.</text>
</comment>
<dbReference type="PROSITE" id="PS00028">
    <property type="entry name" value="ZINC_FINGER_C2H2_1"/>
    <property type="match status" value="7"/>
</dbReference>
<dbReference type="Pfam" id="PF00096">
    <property type="entry name" value="zf-C2H2"/>
    <property type="match status" value="3"/>
</dbReference>
<dbReference type="FunFam" id="3.30.160.60:FF:002248">
    <property type="entry name" value="Zinc finger and BTB domain-containing 40"/>
    <property type="match status" value="1"/>
</dbReference>
<dbReference type="GO" id="GO:0008270">
    <property type="term" value="F:zinc ion binding"/>
    <property type="evidence" value="ECO:0007669"/>
    <property type="project" value="UniProtKB-KW"/>
</dbReference>
<dbReference type="EMBL" id="SEYY01008881">
    <property type="protein sequence ID" value="KAB7501993.1"/>
    <property type="molecule type" value="Genomic_DNA"/>
</dbReference>
<dbReference type="Proteomes" id="UP000326759">
    <property type="component" value="Unassembled WGS sequence"/>
</dbReference>
<organism evidence="9 10">
    <name type="scientific">Armadillidium nasatum</name>
    <dbReference type="NCBI Taxonomy" id="96803"/>
    <lineage>
        <taxon>Eukaryota</taxon>
        <taxon>Metazoa</taxon>
        <taxon>Ecdysozoa</taxon>
        <taxon>Arthropoda</taxon>
        <taxon>Crustacea</taxon>
        <taxon>Multicrustacea</taxon>
        <taxon>Malacostraca</taxon>
        <taxon>Eumalacostraca</taxon>
        <taxon>Peracarida</taxon>
        <taxon>Isopoda</taxon>
        <taxon>Oniscidea</taxon>
        <taxon>Crinocheta</taxon>
        <taxon>Armadillidiidae</taxon>
        <taxon>Armadillidium</taxon>
    </lineage>
</organism>
<dbReference type="GO" id="GO:0005634">
    <property type="term" value="C:nucleus"/>
    <property type="evidence" value="ECO:0007669"/>
    <property type="project" value="UniProtKB-SubCell"/>
</dbReference>
<evidence type="ECO:0000313" key="9">
    <source>
        <dbReference type="EMBL" id="KAB7501993.1"/>
    </source>
</evidence>
<dbReference type="FunFam" id="3.30.160.60:FF:000264">
    <property type="entry name" value="Zinc finger protein 236"/>
    <property type="match status" value="1"/>
</dbReference>
<feature type="domain" description="C2H2-type" evidence="8">
    <location>
        <begin position="739"/>
        <end position="764"/>
    </location>
</feature>
<gene>
    <name evidence="9" type="primary">gl_0</name>
    <name evidence="9" type="ORF">Anas_00413</name>
</gene>
<feature type="domain" description="C2H2-type" evidence="8">
    <location>
        <begin position="435"/>
        <end position="462"/>
    </location>
</feature>